<dbReference type="InterPro" id="IPR004839">
    <property type="entry name" value="Aminotransferase_I/II_large"/>
</dbReference>
<comment type="caution">
    <text evidence="6">The sequence shown here is derived from an EMBL/GenBank/DDBJ whole genome shotgun (WGS) entry which is preliminary data.</text>
</comment>
<feature type="domain" description="Aminotransferase class I/classII large" evidence="5">
    <location>
        <begin position="150"/>
        <end position="529"/>
    </location>
</feature>
<dbReference type="InterPro" id="IPR015421">
    <property type="entry name" value="PyrdxlP-dep_Trfase_major"/>
</dbReference>
<evidence type="ECO:0000313" key="6">
    <source>
        <dbReference type="EMBL" id="GMJ00361.1"/>
    </source>
</evidence>
<dbReference type="PANTHER" id="PTHR43795:SF85">
    <property type="entry name" value="AMINOTRANSFERASE ACS10-RELATED"/>
    <property type="match status" value="1"/>
</dbReference>
<accession>A0A9W7IRX3</accession>
<keyword evidence="4" id="KW-0812">Transmembrane</keyword>
<feature type="region of interest" description="Disordered" evidence="3">
    <location>
        <begin position="69"/>
        <end position="112"/>
    </location>
</feature>
<keyword evidence="2" id="KW-0663">Pyridoxal phosphate</keyword>
<comment type="similarity">
    <text evidence="1">Belongs to the class-I pyridoxal-phosphate-dependent aminotransferase family.</text>
</comment>
<gene>
    <name evidence="6" type="ORF">HRI_003705300</name>
</gene>
<dbReference type="Pfam" id="PF00155">
    <property type="entry name" value="Aminotran_1_2"/>
    <property type="match status" value="1"/>
</dbReference>
<dbReference type="GO" id="GO:0008793">
    <property type="term" value="F:aromatic-amino-acid transaminase activity"/>
    <property type="evidence" value="ECO:0007669"/>
    <property type="project" value="TreeGrafter"/>
</dbReference>
<protein>
    <submittedName>
        <fullName evidence="6">ACC synthase 10</fullName>
    </submittedName>
</protein>
<dbReference type="SUPFAM" id="SSF53383">
    <property type="entry name" value="PLP-dependent transferases"/>
    <property type="match status" value="1"/>
</dbReference>
<evidence type="ECO:0000256" key="4">
    <source>
        <dbReference type="SAM" id="Phobius"/>
    </source>
</evidence>
<dbReference type="GO" id="GO:0016847">
    <property type="term" value="F:1-aminocyclopropane-1-carboxylate synthase activity"/>
    <property type="evidence" value="ECO:0007669"/>
    <property type="project" value="UniProtKB-ARBA"/>
</dbReference>
<evidence type="ECO:0000259" key="5">
    <source>
        <dbReference type="Pfam" id="PF00155"/>
    </source>
</evidence>
<dbReference type="PANTHER" id="PTHR43795">
    <property type="entry name" value="BIFUNCTIONAL ASPARTATE AMINOTRANSFERASE AND GLUTAMATE/ASPARTATE-PREPHENATE AMINOTRANSFERASE-RELATED"/>
    <property type="match status" value="1"/>
</dbReference>
<keyword evidence="4" id="KW-1133">Transmembrane helix</keyword>
<dbReference type="PROSITE" id="PS00105">
    <property type="entry name" value="AA_TRANSFER_CLASS_1"/>
    <property type="match status" value="1"/>
</dbReference>
<dbReference type="PRINTS" id="PR00753">
    <property type="entry name" value="ACCSYNTHASE"/>
</dbReference>
<dbReference type="AlphaFoldDB" id="A0A9W7IRX3"/>
<evidence type="ECO:0000256" key="2">
    <source>
        <dbReference type="ARBA" id="ARBA00022898"/>
    </source>
</evidence>
<dbReference type="Gene3D" id="3.40.640.10">
    <property type="entry name" value="Type I PLP-dependent aspartate aminotransferase-like (Major domain)"/>
    <property type="match status" value="1"/>
</dbReference>
<dbReference type="Proteomes" id="UP001165190">
    <property type="component" value="Unassembled WGS sequence"/>
</dbReference>
<dbReference type="GO" id="GO:0004069">
    <property type="term" value="F:L-aspartate:2-oxoglutarate aminotransferase activity"/>
    <property type="evidence" value="ECO:0007669"/>
    <property type="project" value="TreeGrafter"/>
</dbReference>
<feature type="region of interest" description="Disordered" evidence="3">
    <location>
        <begin position="1"/>
        <end position="25"/>
    </location>
</feature>
<evidence type="ECO:0000313" key="7">
    <source>
        <dbReference type="Proteomes" id="UP001165190"/>
    </source>
</evidence>
<organism evidence="6 7">
    <name type="scientific">Hibiscus trionum</name>
    <name type="common">Flower of an hour</name>
    <dbReference type="NCBI Taxonomy" id="183268"/>
    <lineage>
        <taxon>Eukaryota</taxon>
        <taxon>Viridiplantae</taxon>
        <taxon>Streptophyta</taxon>
        <taxon>Embryophyta</taxon>
        <taxon>Tracheophyta</taxon>
        <taxon>Spermatophyta</taxon>
        <taxon>Magnoliopsida</taxon>
        <taxon>eudicotyledons</taxon>
        <taxon>Gunneridae</taxon>
        <taxon>Pentapetalae</taxon>
        <taxon>rosids</taxon>
        <taxon>malvids</taxon>
        <taxon>Malvales</taxon>
        <taxon>Malvaceae</taxon>
        <taxon>Malvoideae</taxon>
        <taxon>Hibiscus</taxon>
    </lineage>
</organism>
<evidence type="ECO:0000256" key="1">
    <source>
        <dbReference type="ARBA" id="ARBA00007441"/>
    </source>
</evidence>
<dbReference type="InterPro" id="IPR050478">
    <property type="entry name" value="Ethylene_sulfur-biosynth"/>
</dbReference>
<dbReference type="InterPro" id="IPR015424">
    <property type="entry name" value="PyrdxlP-dep_Trfase"/>
</dbReference>
<keyword evidence="4" id="KW-0472">Membrane</keyword>
<dbReference type="EMBL" id="BSYR01000035">
    <property type="protein sequence ID" value="GMJ00361.1"/>
    <property type="molecule type" value="Genomic_DNA"/>
</dbReference>
<dbReference type="InterPro" id="IPR015422">
    <property type="entry name" value="PyrdxlP-dep_Trfase_small"/>
</dbReference>
<dbReference type="InterPro" id="IPR004838">
    <property type="entry name" value="NHTrfase_class1_PyrdxlP-BS"/>
</dbReference>
<feature type="transmembrane region" description="Helical" evidence="4">
    <location>
        <begin position="45"/>
        <end position="64"/>
    </location>
</feature>
<name>A0A9W7IRX3_HIBTR</name>
<sequence>MTQALYSRTRSTETEPVEKAGGGGGGGAAMRVIVPLQGVVQGRGGLVLGSIIPCALFYFLQFYLKRHRKGTDDQSNSNSSGQNPTARSELPGLRRNLSRGLPSPRSPRGPVSVSGRVNWIMKGADSPYYVGLRRATEDPYDELSNPNGVIQLGLAENKLSLDLVKHWLAENAEQSILRKGKELSISRIATYQPFDGLMELKVAVAGFMSQVMEKAVSFNPLQVVLTAGATPAIEILSFCLADAGNAFLVPTPYYPSLDRDIKWRTGVEIIHVPCRSAGNFNLSIAALDRAFDQAKKRGLKVRGILISNPSNPVGNLLSRDTLYSLLDFAREKNIHIVSNELLAGSTHGNEEFMSMAELLHLDDLDRKRVHIVYGLSKDLSLTGFRVGVIYSHNEEVLAAAKKLARFSSISAPTQCLLISMLSDAKFVQTLISISRERLQRMYAQFVAGLKKLGIECIKSSGGFYCWADMSGLIRSYSEKGELELWDKLLNIGKVNVTPGSSCHCIEPGWFGFCLTTLTEKDIPIVMDRIQKVSETCKLNR</sequence>
<evidence type="ECO:0000256" key="3">
    <source>
        <dbReference type="SAM" id="MobiDB-lite"/>
    </source>
</evidence>
<proteinExistence type="inferred from homology"/>
<dbReference type="CDD" id="cd00609">
    <property type="entry name" value="AAT_like"/>
    <property type="match status" value="1"/>
</dbReference>
<feature type="compositionally biased region" description="Low complexity" evidence="3">
    <location>
        <begin position="90"/>
        <end position="112"/>
    </location>
</feature>
<keyword evidence="7" id="KW-1185">Reference proteome</keyword>
<dbReference type="GO" id="GO:0030170">
    <property type="term" value="F:pyridoxal phosphate binding"/>
    <property type="evidence" value="ECO:0007669"/>
    <property type="project" value="InterPro"/>
</dbReference>
<reference evidence="6" key="1">
    <citation type="submission" date="2023-05" db="EMBL/GenBank/DDBJ databases">
        <title>Genome and transcriptome analyses reveal genes involved in the formation of fine ridges on petal epidermal cells in Hibiscus trionum.</title>
        <authorList>
            <person name="Koshimizu S."/>
            <person name="Masuda S."/>
            <person name="Ishii T."/>
            <person name="Shirasu K."/>
            <person name="Hoshino A."/>
            <person name="Arita M."/>
        </authorList>
    </citation>
    <scope>NUCLEOTIDE SEQUENCE</scope>
    <source>
        <strain evidence="6">Hamamatsu line</strain>
    </source>
</reference>
<dbReference type="OrthoDB" id="691673at2759"/>
<dbReference type="Gene3D" id="3.90.1150.10">
    <property type="entry name" value="Aspartate Aminotransferase, domain 1"/>
    <property type="match status" value="1"/>
</dbReference>